<dbReference type="RefSeq" id="WP_033530643.1">
    <property type="nucleotide sequence ID" value="NZ_JAVRFJ010000007.1"/>
</dbReference>
<name>A0ABU2YUE0_9ACTN</name>
<feature type="chain" id="PRO_5047375907" evidence="2">
    <location>
        <begin position="25"/>
        <end position="63"/>
    </location>
</feature>
<accession>A0ABU2YUE0</accession>
<keyword evidence="2" id="KW-0732">Signal</keyword>
<feature type="region of interest" description="Disordered" evidence="1">
    <location>
        <begin position="20"/>
        <end position="63"/>
    </location>
</feature>
<proteinExistence type="predicted"/>
<evidence type="ECO:0000256" key="1">
    <source>
        <dbReference type="SAM" id="MobiDB-lite"/>
    </source>
</evidence>
<keyword evidence="4" id="KW-1185">Reference proteome</keyword>
<organism evidence="3 4">
    <name type="scientific">Streptomyces gottesmaniae</name>
    <dbReference type="NCBI Taxonomy" id="3075518"/>
    <lineage>
        <taxon>Bacteria</taxon>
        <taxon>Bacillati</taxon>
        <taxon>Actinomycetota</taxon>
        <taxon>Actinomycetes</taxon>
        <taxon>Kitasatosporales</taxon>
        <taxon>Streptomycetaceae</taxon>
        <taxon>Streptomyces</taxon>
    </lineage>
</organism>
<feature type="signal peptide" evidence="2">
    <location>
        <begin position="1"/>
        <end position="24"/>
    </location>
</feature>
<sequence>MVRLRLAVASALLTLGATVTPAAAETTEPSAVAQEASSGTSAGTAEESSEASTTETVLDVGWG</sequence>
<gene>
    <name evidence="3" type="ORF">RM704_10715</name>
</gene>
<feature type="compositionally biased region" description="Low complexity" evidence="1">
    <location>
        <begin position="20"/>
        <end position="56"/>
    </location>
</feature>
<comment type="caution">
    <text evidence="3">The sequence shown here is derived from an EMBL/GenBank/DDBJ whole genome shotgun (WGS) entry which is preliminary data.</text>
</comment>
<dbReference type="Proteomes" id="UP001180737">
    <property type="component" value="Unassembled WGS sequence"/>
</dbReference>
<dbReference type="EMBL" id="JAVRFJ010000007">
    <property type="protein sequence ID" value="MDT0567937.1"/>
    <property type="molecule type" value="Genomic_DNA"/>
</dbReference>
<reference evidence="3" key="1">
    <citation type="submission" date="2024-05" db="EMBL/GenBank/DDBJ databases">
        <title>30 novel species of actinomycetes from the DSMZ collection.</title>
        <authorList>
            <person name="Nouioui I."/>
        </authorList>
    </citation>
    <scope>NUCLEOTIDE SEQUENCE</scope>
    <source>
        <strain evidence="3">DSM 3412</strain>
    </source>
</reference>
<evidence type="ECO:0000256" key="2">
    <source>
        <dbReference type="SAM" id="SignalP"/>
    </source>
</evidence>
<evidence type="ECO:0000313" key="3">
    <source>
        <dbReference type="EMBL" id="MDT0567937.1"/>
    </source>
</evidence>
<protein>
    <submittedName>
        <fullName evidence="3">Uncharacterized protein</fullName>
    </submittedName>
</protein>
<evidence type="ECO:0000313" key="4">
    <source>
        <dbReference type="Proteomes" id="UP001180737"/>
    </source>
</evidence>